<evidence type="ECO:0000313" key="4">
    <source>
        <dbReference type="Proteomes" id="UP000613512"/>
    </source>
</evidence>
<name>A0A916W3J3_9BACI</name>
<feature type="region of interest" description="Disordered" evidence="1">
    <location>
        <begin position="104"/>
        <end position="124"/>
    </location>
</feature>
<keyword evidence="4" id="KW-1185">Reference proteome</keyword>
<dbReference type="AlphaFoldDB" id="A0A916W3J3"/>
<dbReference type="EMBL" id="BMEY01000002">
    <property type="protein sequence ID" value="GGA64474.1"/>
    <property type="molecule type" value="Genomic_DNA"/>
</dbReference>
<proteinExistence type="predicted"/>
<dbReference type="Proteomes" id="UP000613512">
    <property type="component" value="Unassembled WGS sequence"/>
</dbReference>
<reference evidence="3" key="1">
    <citation type="journal article" date="2014" name="Int. J. Syst. Evol. Microbiol.">
        <title>Complete genome sequence of Corynebacterium casei LMG S-19264T (=DSM 44701T), isolated from a smear-ripened cheese.</title>
        <authorList>
            <consortium name="US DOE Joint Genome Institute (JGI-PGF)"/>
            <person name="Walter F."/>
            <person name="Albersmeier A."/>
            <person name="Kalinowski J."/>
            <person name="Ruckert C."/>
        </authorList>
    </citation>
    <scope>NUCLEOTIDE SEQUENCE</scope>
    <source>
        <strain evidence="3">CGMCC 1.12408</strain>
    </source>
</reference>
<organism evidence="3 4">
    <name type="scientific">Ornithinibacillus halotolerans</name>
    <dbReference type="NCBI Taxonomy" id="1274357"/>
    <lineage>
        <taxon>Bacteria</taxon>
        <taxon>Bacillati</taxon>
        <taxon>Bacillota</taxon>
        <taxon>Bacilli</taxon>
        <taxon>Bacillales</taxon>
        <taxon>Bacillaceae</taxon>
        <taxon>Ornithinibacillus</taxon>
    </lineage>
</organism>
<protein>
    <recommendedName>
        <fullName evidence="2">NERD domain-containing protein</fullName>
    </recommendedName>
</protein>
<comment type="caution">
    <text evidence="3">The sequence shown here is derived from an EMBL/GenBank/DDBJ whole genome shotgun (WGS) entry which is preliminary data.</text>
</comment>
<accession>A0A916W3J3</accession>
<sequence length="342" mass="40159">MSTIVHLKRYKPYNILCFEALFRALKPQYRNNQVLLNDFSNEVAGFQGEKYTDYMVSIYPHKNAHLFRGLRLRLGPYHFQMDTLIVTSTFLLILETKNWKSEVEYDPSTHQTTQNDGSKKKGFKSPVLQANNQKLQLASWLQKHRFPPIPIETIAVLSNSSTILTYKGESNEIQNKFIHLDNLPSIFDQHYTNYTKPIVNQATITKLNHMLRKSHTPYKPDYLSKYGITNQYLVRGIVCNNCDHYPLIYSSRTWHCSNCGKKNKLAHEQKILDYFLLHKPTITNRECRELLQIDSPKVVYRLLNSMNLRYSGKNLGRKYLAPKLEEYPQELNFPMKRNIFQS</sequence>
<evidence type="ECO:0000259" key="2">
    <source>
        <dbReference type="PROSITE" id="PS50965"/>
    </source>
</evidence>
<dbReference type="InterPro" id="IPR011528">
    <property type="entry name" value="NERD"/>
</dbReference>
<dbReference type="PROSITE" id="PS50965">
    <property type="entry name" value="NERD"/>
    <property type="match status" value="1"/>
</dbReference>
<dbReference type="Pfam" id="PF08378">
    <property type="entry name" value="NERD"/>
    <property type="match status" value="1"/>
</dbReference>
<dbReference type="RefSeq" id="WP_188383154.1">
    <property type="nucleotide sequence ID" value="NZ_BMEY01000002.1"/>
</dbReference>
<gene>
    <name evidence="3" type="ORF">GCM10008025_05430</name>
</gene>
<evidence type="ECO:0000313" key="3">
    <source>
        <dbReference type="EMBL" id="GGA64474.1"/>
    </source>
</evidence>
<reference evidence="3" key="2">
    <citation type="submission" date="2020-09" db="EMBL/GenBank/DDBJ databases">
        <authorList>
            <person name="Sun Q."/>
            <person name="Zhou Y."/>
        </authorList>
    </citation>
    <scope>NUCLEOTIDE SEQUENCE</scope>
    <source>
        <strain evidence="3">CGMCC 1.12408</strain>
    </source>
</reference>
<feature type="domain" description="NERD" evidence="2">
    <location>
        <begin position="44"/>
        <end position="160"/>
    </location>
</feature>
<evidence type="ECO:0000256" key="1">
    <source>
        <dbReference type="SAM" id="MobiDB-lite"/>
    </source>
</evidence>